<evidence type="ECO:0000256" key="1">
    <source>
        <dbReference type="ARBA" id="ARBA00022443"/>
    </source>
</evidence>
<feature type="compositionally biased region" description="Low complexity" evidence="3">
    <location>
        <begin position="161"/>
        <end position="185"/>
    </location>
</feature>
<reference evidence="6 7" key="1">
    <citation type="submission" date="2016-08" db="EMBL/GenBank/DDBJ databases">
        <title>Genomes of anaerobic fungi encode conserved fungal cellulosomes for biomass hydrolysis.</title>
        <authorList>
            <consortium name="DOE Joint Genome Institute"/>
            <person name="Haitjema C.H."/>
            <person name="Gilmore S.P."/>
            <person name="Henske J.K."/>
            <person name="Solomon K.V."/>
            <person name="De Groot R."/>
            <person name="Kuo A."/>
            <person name="Mondo S.J."/>
            <person name="Salamov A.A."/>
            <person name="Labutti K."/>
            <person name="Zhao Z."/>
            <person name="Chiniquy J."/>
            <person name="Barry K."/>
            <person name="Brewer H.M."/>
            <person name="Purvine S.O."/>
            <person name="Wright A.T."/>
            <person name="Boxma B."/>
            <person name="Van Alen T."/>
            <person name="Hackstein J.H."/>
            <person name="Baker S.E."/>
            <person name="Grigoriev I.V."/>
            <person name="O'Malley M.A."/>
        </authorList>
    </citation>
    <scope>NUCLEOTIDE SEQUENCE [LARGE SCALE GENOMIC DNA]</scope>
    <source>
        <strain evidence="7">finn</strain>
    </source>
</reference>
<evidence type="ECO:0000259" key="5">
    <source>
        <dbReference type="PROSITE" id="PS50002"/>
    </source>
</evidence>
<name>A0A1Y1VIF1_9FUNG</name>
<gene>
    <name evidence="6" type="ORF">BCR36DRAFT_219225</name>
</gene>
<dbReference type="InterPro" id="IPR036028">
    <property type="entry name" value="SH3-like_dom_sf"/>
</dbReference>
<dbReference type="AlphaFoldDB" id="A0A1Y1VIF1"/>
<evidence type="ECO:0000313" key="7">
    <source>
        <dbReference type="Proteomes" id="UP000193719"/>
    </source>
</evidence>
<feature type="transmembrane region" description="Helical" evidence="4">
    <location>
        <begin position="206"/>
        <end position="228"/>
    </location>
</feature>
<evidence type="ECO:0000256" key="3">
    <source>
        <dbReference type="SAM" id="MobiDB-lite"/>
    </source>
</evidence>
<feature type="compositionally biased region" description="Basic and acidic residues" evidence="3">
    <location>
        <begin position="435"/>
        <end position="447"/>
    </location>
</feature>
<keyword evidence="4" id="KW-0812">Transmembrane</keyword>
<dbReference type="Gene3D" id="2.30.30.40">
    <property type="entry name" value="SH3 Domains"/>
    <property type="match status" value="1"/>
</dbReference>
<sequence>CTTISSTICSDFAVINSKVAQSQFDALVQTQINQIKASLSGLGTACDIASNARYIKSVACAFVIKDQGCGRSTPICPSVCTQFTKSLNGIACIQQNGLTQIGSRCSSVSAQLQNCLDYYDMELDSCGFENAAQKASFCATNSNLKCCGGNTQPVQPAQPLTNQSQTTSLNTSNTSTTPSASSTETNTEKETKKQKKEGGSFLTSKAFLIIAGILVLIIAVLGYFYYVGSKDEKEERMRNLESANNNTTYGNNNYGQTQTVEINKTQNLNVNNEYVNNEYTYNANLPNNGNSQYGENQAYNQPYGESQAYNQSYGENQAYNQSYGANPSYPAYGENQPYVDATNNPYNVSYNDVQNSGYQNQDLVASTSETRNVENAENPFDSPKLDNAETDYNSQINKSMQELSKNFSADDMPTPSVVKLTSIEKPQQSNTNSEEEQKKEENPDDMLKPSMVRMTNIETPVPSNTIPADKDISIGDDVLKPSMVKLTEIETPQETSINNEVQEGKENNEADEEPKKAVVNMIDLKSPASNEALNAGNITPSIMVTSTDGKTTTPADGAEGASQQEEITEEYSEMPEPRPFRAIHAYEPQIDDELRLVVDNEIDVLYEYDDGWCWAINKTTGEQGACPLLCLVSAMEEATGEREWEKEMDVMKVPGRRESMLSTSFDTSRLSFQKK</sequence>
<keyword evidence="4" id="KW-0472">Membrane</keyword>
<dbReference type="PROSITE" id="PS50002">
    <property type="entry name" value="SH3"/>
    <property type="match status" value="1"/>
</dbReference>
<feature type="region of interest" description="Disordered" evidence="3">
    <location>
        <begin position="421"/>
        <end position="447"/>
    </location>
</feature>
<keyword evidence="4" id="KW-1133">Transmembrane helix</keyword>
<dbReference type="SMART" id="SM00326">
    <property type="entry name" value="SH3"/>
    <property type="match status" value="1"/>
</dbReference>
<accession>A0A1Y1VIF1</accession>
<dbReference type="Pfam" id="PF00018">
    <property type="entry name" value="SH3_1"/>
    <property type="match status" value="1"/>
</dbReference>
<dbReference type="InterPro" id="IPR001452">
    <property type="entry name" value="SH3_domain"/>
</dbReference>
<organism evidence="6 7">
    <name type="scientific">Piromyces finnis</name>
    <dbReference type="NCBI Taxonomy" id="1754191"/>
    <lineage>
        <taxon>Eukaryota</taxon>
        <taxon>Fungi</taxon>
        <taxon>Fungi incertae sedis</taxon>
        <taxon>Chytridiomycota</taxon>
        <taxon>Chytridiomycota incertae sedis</taxon>
        <taxon>Neocallimastigomycetes</taxon>
        <taxon>Neocallimastigales</taxon>
        <taxon>Neocallimastigaceae</taxon>
        <taxon>Piromyces</taxon>
    </lineage>
</organism>
<feature type="compositionally biased region" description="Polar residues" evidence="3">
    <location>
        <begin position="491"/>
        <end position="501"/>
    </location>
</feature>
<dbReference type="Proteomes" id="UP000193719">
    <property type="component" value="Unassembled WGS sequence"/>
</dbReference>
<feature type="non-terminal residue" evidence="6">
    <location>
        <position position="675"/>
    </location>
</feature>
<feature type="region of interest" description="Disordered" evidence="3">
    <location>
        <begin position="531"/>
        <end position="576"/>
    </location>
</feature>
<keyword evidence="1 2" id="KW-0728">SH3 domain</keyword>
<feature type="compositionally biased region" description="Polar residues" evidence="3">
    <location>
        <begin position="531"/>
        <end position="554"/>
    </location>
</feature>
<feature type="domain" description="SH3" evidence="5">
    <location>
        <begin position="575"/>
        <end position="636"/>
    </location>
</feature>
<dbReference type="SUPFAM" id="SSF50044">
    <property type="entry name" value="SH3-domain"/>
    <property type="match status" value="1"/>
</dbReference>
<evidence type="ECO:0000256" key="2">
    <source>
        <dbReference type="PROSITE-ProRule" id="PRU00192"/>
    </source>
</evidence>
<dbReference type="EMBL" id="MCFH01000006">
    <property type="protein sequence ID" value="ORX57185.1"/>
    <property type="molecule type" value="Genomic_DNA"/>
</dbReference>
<evidence type="ECO:0000256" key="4">
    <source>
        <dbReference type="SAM" id="Phobius"/>
    </source>
</evidence>
<keyword evidence="7" id="KW-1185">Reference proteome</keyword>
<reference evidence="6 7" key="2">
    <citation type="submission" date="2016-08" db="EMBL/GenBank/DDBJ databases">
        <title>Pervasive Adenine N6-methylation of Active Genes in Fungi.</title>
        <authorList>
            <consortium name="DOE Joint Genome Institute"/>
            <person name="Mondo S.J."/>
            <person name="Dannebaum R.O."/>
            <person name="Kuo R.C."/>
            <person name="Labutti K."/>
            <person name="Haridas S."/>
            <person name="Kuo A."/>
            <person name="Salamov A."/>
            <person name="Ahrendt S.R."/>
            <person name="Lipzen A."/>
            <person name="Sullivan W."/>
            <person name="Andreopoulos W.B."/>
            <person name="Clum A."/>
            <person name="Lindquist E."/>
            <person name="Daum C."/>
            <person name="Ramamoorthy G.K."/>
            <person name="Gryganskyi A."/>
            <person name="Culley D."/>
            <person name="Magnuson J.K."/>
            <person name="James T.Y."/>
            <person name="O'Malley M.A."/>
            <person name="Stajich J.E."/>
            <person name="Spatafora J.W."/>
            <person name="Visel A."/>
            <person name="Grigoriev I.V."/>
        </authorList>
    </citation>
    <scope>NUCLEOTIDE SEQUENCE [LARGE SCALE GENOMIC DNA]</scope>
    <source>
        <strain evidence="7">finn</strain>
    </source>
</reference>
<proteinExistence type="predicted"/>
<comment type="caution">
    <text evidence="6">The sequence shown here is derived from an EMBL/GenBank/DDBJ whole genome shotgun (WGS) entry which is preliminary data.</text>
</comment>
<feature type="compositionally biased region" description="Basic and acidic residues" evidence="3">
    <location>
        <begin position="502"/>
        <end position="513"/>
    </location>
</feature>
<protein>
    <recommendedName>
        <fullName evidence="5">SH3 domain-containing protein</fullName>
    </recommendedName>
</protein>
<feature type="region of interest" description="Disordered" evidence="3">
    <location>
        <begin position="157"/>
        <end position="196"/>
    </location>
</feature>
<feature type="non-terminal residue" evidence="6">
    <location>
        <position position="1"/>
    </location>
</feature>
<feature type="region of interest" description="Disordered" evidence="3">
    <location>
        <begin position="491"/>
        <end position="513"/>
    </location>
</feature>
<dbReference type="OrthoDB" id="2149675at2759"/>
<evidence type="ECO:0000313" key="6">
    <source>
        <dbReference type="EMBL" id="ORX57185.1"/>
    </source>
</evidence>